<keyword evidence="1" id="KW-0732">Signal</keyword>
<feature type="domain" description="Hemerythrin-like" evidence="2">
    <location>
        <begin position="66"/>
        <end position="190"/>
    </location>
</feature>
<dbReference type="InterPro" id="IPR012312">
    <property type="entry name" value="Hemerythrin-like"/>
</dbReference>
<comment type="caution">
    <text evidence="3">The sequence shown here is derived from an EMBL/GenBank/DDBJ whole genome shotgun (WGS) entry which is preliminary data.</text>
</comment>
<dbReference type="Gene3D" id="1.20.120.520">
    <property type="entry name" value="nmb1532 protein domain like"/>
    <property type="match status" value="1"/>
</dbReference>
<feature type="signal peptide" evidence="1">
    <location>
        <begin position="1"/>
        <end position="22"/>
    </location>
</feature>
<keyword evidence="4" id="KW-1185">Reference proteome</keyword>
<evidence type="ECO:0000259" key="2">
    <source>
        <dbReference type="Pfam" id="PF01814"/>
    </source>
</evidence>
<protein>
    <recommendedName>
        <fullName evidence="2">Hemerythrin-like domain-containing protein</fullName>
    </recommendedName>
</protein>
<organism evidence="3 4">
    <name type="scientific">Phialemonium thermophilum</name>
    <dbReference type="NCBI Taxonomy" id="223376"/>
    <lineage>
        <taxon>Eukaryota</taxon>
        <taxon>Fungi</taxon>
        <taxon>Dikarya</taxon>
        <taxon>Ascomycota</taxon>
        <taxon>Pezizomycotina</taxon>
        <taxon>Sordariomycetes</taxon>
        <taxon>Sordariomycetidae</taxon>
        <taxon>Cephalothecales</taxon>
        <taxon>Cephalothecaceae</taxon>
        <taxon>Phialemonium</taxon>
    </lineage>
</organism>
<accession>A0ABR3VV23</accession>
<dbReference type="CDD" id="cd12108">
    <property type="entry name" value="Hr-like"/>
    <property type="match status" value="1"/>
</dbReference>
<dbReference type="PANTHER" id="PTHR38048:SF2">
    <property type="entry name" value="HEMERYTHRIN-LIKE DOMAIN-CONTAINING PROTEIN"/>
    <property type="match status" value="1"/>
</dbReference>
<name>A0ABR3VV23_9PEZI</name>
<evidence type="ECO:0000313" key="4">
    <source>
        <dbReference type="Proteomes" id="UP001586593"/>
    </source>
</evidence>
<evidence type="ECO:0000256" key="1">
    <source>
        <dbReference type="SAM" id="SignalP"/>
    </source>
</evidence>
<evidence type="ECO:0000313" key="3">
    <source>
        <dbReference type="EMBL" id="KAL1845559.1"/>
    </source>
</evidence>
<dbReference type="Proteomes" id="UP001586593">
    <property type="component" value="Unassembled WGS sequence"/>
</dbReference>
<gene>
    <name evidence="3" type="ORF">VTK73DRAFT_490</name>
</gene>
<dbReference type="Pfam" id="PF01814">
    <property type="entry name" value="Hemerythrin"/>
    <property type="match status" value="1"/>
</dbReference>
<proteinExistence type="predicted"/>
<dbReference type="EMBL" id="JAZHXJ010001091">
    <property type="protein sequence ID" value="KAL1845559.1"/>
    <property type="molecule type" value="Genomic_DNA"/>
</dbReference>
<dbReference type="PANTHER" id="PTHR38048">
    <property type="entry name" value="EXPRESSED PROTEIN"/>
    <property type="match status" value="1"/>
</dbReference>
<feature type="chain" id="PRO_5046185342" description="Hemerythrin-like domain-containing protein" evidence="1">
    <location>
        <begin position="23"/>
        <end position="299"/>
    </location>
</feature>
<sequence length="299" mass="33341">MPSFQFRFLLALPAILLAIALTRSPARMASTPPSSSKPWADSPIKLVSTPQYQTKKTDLFTTGATHMALLHNSILRGYNSIYNQAEHVRDVEKADFIGYGLAWYRFVKSHHDDEEENLFARIEDLLGDKTVFAETHKEHESFLQGLAEFDRYLTSVSTDPLSFSGSELLRIMSSFQAPFETHFHNEITTIAALADHPSAPKEGSPEAAAAAAVFKTWGKTTVSKAGYLDVLPFFLLNLDATFEDGTWAHWPPMPAPIRWGLVNIGGAFHYGWWKFASCDAGGRPRELWALQHGVAKARD</sequence>
<reference evidence="3 4" key="1">
    <citation type="journal article" date="2024" name="Commun. Biol.">
        <title>Comparative genomic analysis of thermophilic fungi reveals convergent evolutionary adaptations and gene losses.</title>
        <authorList>
            <person name="Steindorff A.S."/>
            <person name="Aguilar-Pontes M.V."/>
            <person name="Robinson A.J."/>
            <person name="Andreopoulos B."/>
            <person name="LaButti K."/>
            <person name="Kuo A."/>
            <person name="Mondo S."/>
            <person name="Riley R."/>
            <person name="Otillar R."/>
            <person name="Haridas S."/>
            <person name="Lipzen A."/>
            <person name="Grimwood J."/>
            <person name="Schmutz J."/>
            <person name="Clum A."/>
            <person name="Reid I.D."/>
            <person name="Moisan M.C."/>
            <person name="Butler G."/>
            <person name="Nguyen T.T.M."/>
            <person name="Dewar K."/>
            <person name="Conant G."/>
            <person name="Drula E."/>
            <person name="Henrissat B."/>
            <person name="Hansel C."/>
            <person name="Singer S."/>
            <person name="Hutchinson M.I."/>
            <person name="de Vries R.P."/>
            <person name="Natvig D.O."/>
            <person name="Powell A.J."/>
            <person name="Tsang A."/>
            <person name="Grigoriev I.V."/>
        </authorList>
    </citation>
    <scope>NUCLEOTIDE SEQUENCE [LARGE SCALE GENOMIC DNA]</scope>
    <source>
        <strain evidence="3 4">ATCC 24622</strain>
    </source>
</reference>
<dbReference type="InterPro" id="IPR053206">
    <property type="entry name" value="Dimeric_xanthone_biosynth"/>
</dbReference>